<dbReference type="GO" id="GO:0034244">
    <property type="term" value="P:negative regulation of transcription elongation by RNA polymerase II"/>
    <property type="evidence" value="ECO:0000318"/>
    <property type="project" value="GO_Central"/>
</dbReference>
<dbReference type="CTD" id="20197782"/>
<dbReference type="KEGG" id="hro:HELRODRAFT_157967"/>
<dbReference type="AlphaFoldDB" id="T1EMI2"/>
<proteinExistence type="inferred from homology"/>
<comment type="similarity">
    <text evidence="2">Belongs to the NELF-D family.</text>
</comment>
<dbReference type="EMBL" id="KB097656">
    <property type="protein sequence ID" value="ESN92288.1"/>
    <property type="molecule type" value="Genomic_DNA"/>
</dbReference>
<dbReference type="InParanoid" id="T1EMI2"/>
<keyword evidence="10" id="KW-1185">Reference proteome</keyword>
<reference evidence="9" key="3">
    <citation type="submission" date="2015-06" db="UniProtKB">
        <authorList>
            <consortium name="EnsemblMetazoa"/>
        </authorList>
    </citation>
    <scope>IDENTIFICATION</scope>
</reference>
<evidence type="ECO:0000256" key="1">
    <source>
        <dbReference type="ARBA" id="ARBA00004123"/>
    </source>
</evidence>
<reference evidence="8 10" key="2">
    <citation type="journal article" date="2013" name="Nature">
        <title>Insights into bilaterian evolution from three spiralian genomes.</title>
        <authorList>
            <person name="Simakov O."/>
            <person name="Marletaz F."/>
            <person name="Cho S.J."/>
            <person name="Edsinger-Gonzales E."/>
            <person name="Havlak P."/>
            <person name="Hellsten U."/>
            <person name="Kuo D.H."/>
            <person name="Larsson T."/>
            <person name="Lv J."/>
            <person name="Arendt D."/>
            <person name="Savage R."/>
            <person name="Osoegawa K."/>
            <person name="de Jong P."/>
            <person name="Grimwood J."/>
            <person name="Chapman J.A."/>
            <person name="Shapiro H."/>
            <person name="Aerts A."/>
            <person name="Otillar R.P."/>
            <person name="Terry A.Y."/>
            <person name="Boore J.L."/>
            <person name="Grigoriev I.V."/>
            <person name="Lindberg D.R."/>
            <person name="Seaver E.C."/>
            <person name="Weisblat D.A."/>
            <person name="Putnam N.H."/>
            <person name="Rokhsar D.S."/>
        </authorList>
    </citation>
    <scope>NUCLEOTIDE SEQUENCE</scope>
</reference>
<evidence type="ECO:0000256" key="4">
    <source>
        <dbReference type="ARBA" id="ARBA00023015"/>
    </source>
</evidence>
<dbReference type="EnsemblMetazoa" id="HelroT157967">
    <property type="protein sequence ID" value="HelroP157967"/>
    <property type="gene ID" value="HelroG157967"/>
</dbReference>
<gene>
    <name evidence="9" type="primary">20197782</name>
    <name evidence="8" type="ORF">HELRODRAFT_157967</name>
</gene>
<dbReference type="InterPro" id="IPR006942">
    <property type="entry name" value="TH1"/>
</dbReference>
<evidence type="ECO:0000256" key="7">
    <source>
        <dbReference type="SAM" id="MobiDB-lite"/>
    </source>
</evidence>
<comment type="subcellular location">
    <subcellularLocation>
        <location evidence="1">Nucleus</location>
    </subcellularLocation>
</comment>
<name>T1EMI2_HELRO</name>
<dbReference type="HOGENOM" id="CLU_028060_0_0_1"/>
<dbReference type="OrthoDB" id="511287at2759"/>
<reference evidence="10" key="1">
    <citation type="submission" date="2012-12" db="EMBL/GenBank/DDBJ databases">
        <authorList>
            <person name="Hellsten U."/>
            <person name="Grimwood J."/>
            <person name="Chapman J.A."/>
            <person name="Shapiro H."/>
            <person name="Aerts A."/>
            <person name="Otillar R.P."/>
            <person name="Terry A.Y."/>
            <person name="Boore J.L."/>
            <person name="Simakov O."/>
            <person name="Marletaz F."/>
            <person name="Cho S.-J."/>
            <person name="Edsinger-Gonzales E."/>
            <person name="Havlak P."/>
            <person name="Kuo D.-H."/>
            <person name="Larsson T."/>
            <person name="Lv J."/>
            <person name="Arendt D."/>
            <person name="Savage R."/>
            <person name="Osoegawa K."/>
            <person name="de Jong P."/>
            <person name="Lindberg D.R."/>
            <person name="Seaver E.C."/>
            <person name="Weisblat D.A."/>
            <person name="Putnam N.H."/>
            <person name="Grigoriev I.V."/>
            <person name="Rokhsar D.S."/>
        </authorList>
    </citation>
    <scope>NUCLEOTIDE SEQUENCE</scope>
</reference>
<keyword evidence="4" id="KW-0805">Transcription regulation</keyword>
<keyword evidence="6" id="KW-0539">Nucleus</keyword>
<dbReference type="PANTHER" id="PTHR12144">
    <property type="entry name" value="NEGATIVE ELONGATION FACTOR D"/>
    <property type="match status" value="1"/>
</dbReference>
<evidence type="ECO:0000313" key="10">
    <source>
        <dbReference type="Proteomes" id="UP000015101"/>
    </source>
</evidence>
<dbReference type="OMA" id="CHSEHTY"/>
<feature type="compositionally biased region" description="Acidic residues" evidence="7">
    <location>
        <begin position="1"/>
        <end position="13"/>
    </location>
</feature>
<dbReference type="FunCoup" id="T1EMI2">
    <property type="interactions" value="1218"/>
</dbReference>
<evidence type="ECO:0000313" key="9">
    <source>
        <dbReference type="EnsemblMetazoa" id="HelroP157967"/>
    </source>
</evidence>
<evidence type="ECO:0000256" key="2">
    <source>
        <dbReference type="ARBA" id="ARBA00005726"/>
    </source>
</evidence>
<evidence type="ECO:0000256" key="6">
    <source>
        <dbReference type="ARBA" id="ARBA00023242"/>
    </source>
</evidence>
<organism evidence="9 10">
    <name type="scientific">Helobdella robusta</name>
    <name type="common">Californian leech</name>
    <dbReference type="NCBI Taxonomy" id="6412"/>
    <lineage>
        <taxon>Eukaryota</taxon>
        <taxon>Metazoa</taxon>
        <taxon>Spiralia</taxon>
        <taxon>Lophotrochozoa</taxon>
        <taxon>Annelida</taxon>
        <taxon>Clitellata</taxon>
        <taxon>Hirudinea</taxon>
        <taxon>Rhynchobdellida</taxon>
        <taxon>Glossiphoniidae</taxon>
        <taxon>Helobdella</taxon>
    </lineage>
</organism>
<dbReference type="EMBL" id="AMQM01007697">
    <property type="status" value="NOT_ANNOTATED_CDS"/>
    <property type="molecule type" value="Genomic_DNA"/>
</dbReference>
<evidence type="ECO:0000313" key="8">
    <source>
        <dbReference type="EMBL" id="ESN92288.1"/>
    </source>
</evidence>
<dbReference type="eggNOG" id="ENOG502QPUE">
    <property type="taxonomic scope" value="Eukaryota"/>
</dbReference>
<dbReference type="Proteomes" id="UP000015101">
    <property type="component" value="Unassembled WGS sequence"/>
</dbReference>
<dbReference type="GeneID" id="20197782"/>
<dbReference type="RefSeq" id="XP_009029658.1">
    <property type="nucleotide sequence ID" value="XM_009031410.1"/>
</dbReference>
<dbReference type="PANTHER" id="PTHR12144:SF0">
    <property type="entry name" value="NEGATIVE ELONGATION FACTOR C_D"/>
    <property type="match status" value="1"/>
</dbReference>
<evidence type="ECO:0008006" key="11">
    <source>
        <dbReference type="Google" id="ProtNLM"/>
    </source>
</evidence>
<accession>T1EMI2</accession>
<dbReference type="GO" id="GO:0003723">
    <property type="term" value="F:RNA binding"/>
    <property type="evidence" value="ECO:0000318"/>
    <property type="project" value="GO_Central"/>
</dbReference>
<evidence type="ECO:0000256" key="5">
    <source>
        <dbReference type="ARBA" id="ARBA00023163"/>
    </source>
</evidence>
<dbReference type="STRING" id="6412.T1EMI2"/>
<dbReference type="GO" id="GO:0032021">
    <property type="term" value="C:NELF complex"/>
    <property type="evidence" value="ECO:0000318"/>
    <property type="project" value="GO_Central"/>
</dbReference>
<feature type="region of interest" description="Disordered" evidence="7">
    <location>
        <begin position="1"/>
        <end position="21"/>
    </location>
</feature>
<keyword evidence="3" id="KW-0678">Repressor</keyword>
<dbReference type="Pfam" id="PF04858">
    <property type="entry name" value="TH1"/>
    <property type="match status" value="1"/>
</dbReference>
<keyword evidence="5" id="KW-0804">Transcription</keyword>
<sequence>MDVDDYDDEEPYEEDGRWAEHEGHEDECLQLFTAPDYIMESDICAQIGRYFRANGPIEQLVQLLSTNYVGIAQMVNLLAEWLIQAGIDIKDVQDMVEQHLLNMIFKYFDPKKADSIFTDSGETPPWLVQMIDFQTWRNLFYKLAELISDAGHQGEITSVSTACHQLEVFSRVLRTFISTFLEGGEDVLEKILPEFNRMVCHGEHTYLYSQLVMNILSQEQKGGANIRRLCQEVNKSAKSRGLDVTPIILLLSGASQHPETCQALSSMLSRNELNPADITVLYKWYSSNNPPPAELIRSPQFLDLFLDALFKPGSQINPEHKSKYIYILSYASCVVEVWKKGVRRSVNREELESTISSLEEGHMLCSEIKTYTELLADVNSFFHCIKSPVVSMGIIKWIYATLTKPGYFLTNTEHTPLHLILLDEIATNHPLLHKNIFQLLVQLFEFQFADIDDIFRLNLKKTILDRLVHLISCGYVLPVISFIHDCWKGANTDVSLIRHFVTELLDMIAPPYSPEFVQAFYPMIESKDITGSLRQSNENDPISEFISNC</sequence>
<evidence type="ECO:0000256" key="3">
    <source>
        <dbReference type="ARBA" id="ARBA00022491"/>
    </source>
</evidence>
<protein>
    <recommendedName>
        <fullName evidence="11">Negative elongation factor C/D</fullName>
    </recommendedName>
</protein>